<reference evidence="12 13" key="1">
    <citation type="journal article" date="2022" name="Int. J. Syst. Evol. Microbiol.">
        <title>Noviherbaspirillum aridicola sp. nov., isolated from an arid soil in Pakistan.</title>
        <authorList>
            <person name="Khan I.U."/>
            <person name="Saqib M."/>
            <person name="Amin A."/>
            <person name="Hussain F."/>
            <person name="Li L."/>
            <person name="Liu Y.H."/>
            <person name="Fang B.Z."/>
            <person name="Ahmed I."/>
            <person name="Li W.J."/>
        </authorList>
    </citation>
    <scope>NUCLEOTIDE SEQUENCE [LARGE SCALE GENOMIC DNA]</scope>
    <source>
        <strain evidence="12 13">NCCP-691</strain>
    </source>
</reference>
<evidence type="ECO:0000313" key="13">
    <source>
        <dbReference type="Proteomes" id="UP000887222"/>
    </source>
</evidence>
<feature type="domain" description="Mannose-6-phosphate isomerase type II C-terminal" evidence="10">
    <location>
        <begin position="354"/>
        <end position="468"/>
    </location>
</feature>
<feature type="domain" description="MannoseP isomerase/GMP-like beta-helix" evidence="11">
    <location>
        <begin position="300"/>
        <end position="350"/>
    </location>
</feature>
<sequence length="473" mass="51715">MTTLYPVILSGGSGTRLWPLSRAALPKQYQPLVSDKTMLQETVLRTAGIAGVGAPLLVCANEHRFLAADQLSRAGVTPLDIILEPQGKNTAPAVTVAAQYLLSRDPDAVMLVMPADHVVGNLRAFEQAVAVAFEAARNGALALFGIQPDTPETGYGYIRKGKSARAADGCFLVDRFVEKPVREEARRMLDAGDYLWNSGMFMFRADAFLAEIRQFRPDIAQACEAALAAAARDLDFCRLDAQAFAQCPSDSIDYAVMERTTKAVVVPADLGWSDVGSWQSLAQAGQADGSGNVVRGDVHTVDVSGSMIRSESRLVAAVGVQDLVIVETRDAVLVAHKNESQRIKQVVDDLKSRGRVEHESHTVVHRPWGCYESIDAGHRYQVKRIVVKPGAKLSSQMHHHRAEHWIVVSGTALVTRGDEVKLLTENESTYIPIGVTHRLENPGKLPLHLIEVQSGSYLGEDDIVRFEDDYRRT</sequence>
<dbReference type="Pfam" id="PF22640">
    <property type="entry name" value="ManC_GMP_beta-helix"/>
    <property type="match status" value="1"/>
</dbReference>
<evidence type="ECO:0000256" key="3">
    <source>
        <dbReference type="ARBA" id="ARBA00022679"/>
    </source>
</evidence>
<keyword evidence="3" id="KW-0808">Transferase</keyword>
<comment type="catalytic activity">
    <reaction evidence="7">
        <text>alpha-D-mannose 1-phosphate + GTP + H(+) = GDP-alpha-D-mannose + diphosphate</text>
        <dbReference type="Rhea" id="RHEA:15229"/>
        <dbReference type="ChEBI" id="CHEBI:15378"/>
        <dbReference type="ChEBI" id="CHEBI:33019"/>
        <dbReference type="ChEBI" id="CHEBI:37565"/>
        <dbReference type="ChEBI" id="CHEBI:57527"/>
        <dbReference type="ChEBI" id="CHEBI:58409"/>
        <dbReference type="EC" id="2.7.7.13"/>
    </reaction>
</comment>
<dbReference type="InterPro" id="IPR029044">
    <property type="entry name" value="Nucleotide-diphossugar_trans"/>
</dbReference>
<evidence type="ECO:0000259" key="10">
    <source>
        <dbReference type="Pfam" id="PF01050"/>
    </source>
</evidence>
<feature type="domain" description="Nucleotidyl transferase" evidence="9">
    <location>
        <begin position="6"/>
        <end position="288"/>
    </location>
</feature>
<dbReference type="PANTHER" id="PTHR46390:SF1">
    <property type="entry name" value="MANNOSE-1-PHOSPHATE GUANYLYLTRANSFERASE"/>
    <property type="match status" value="1"/>
</dbReference>
<accession>A0ABQ4Q734</accession>
<evidence type="ECO:0000256" key="1">
    <source>
        <dbReference type="ARBA" id="ARBA00006115"/>
    </source>
</evidence>
<dbReference type="InterPro" id="IPR006375">
    <property type="entry name" value="Man1P_GuaTrfase/Man6P_Isoase"/>
</dbReference>
<protein>
    <recommendedName>
        <fullName evidence="2">mannose-1-phosphate guanylyltransferase</fullName>
        <ecNumber evidence="2">2.7.7.13</ecNumber>
    </recommendedName>
</protein>
<dbReference type="InterPro" id="IPR014710">
    <property type="entry name" value="RmlC-like_jellyroll"/>
</dbReference>
<dbReference type="EC" id="2.7.7.13" evidence="2"/>
<dbReference type="RefSeq" id="WP_220808879.1">
    <property type="nucleotide sequence ID" value="NZ_BPMK01000010.1"/>
</dbReference>
<evidence type="ECO:0000256" key="4">
    <source>
        <dbReference type="ARBA" id="ARBA00022695"/>
    </source>
</evidence>
<name>A0ABQ4Q734_9BURK</name>
<dbReference type="InterPro" id="IPR049577">
    <property type="entry name" value="GMPP_N"/>
</dbReference>
<evidence type="ECO:0000256" key="7">
    <source>
        <dbReference type="ARBA" id="ARBA00047343"/>
    </source>
</evidence>
<dbReference type="InterPro" id="IPR001538">
    <property type="entry name" value="Man6P_isomerase-2_C"/>
</dbReference>
<dbReference type="Gene3D" id="2.60.120.10">
    <property type="entry name" value="Jelly Rolls"/>
    <property type="match status" value="1"/>
</dbReference>
<dbReference type="Pfam" id="PF00483">
    <property type="entry name" value="NTP_transferase"/>
    <property type="match status" value="1"/>
</dbReference>
<evidence type="ECO:0000256" key="6">
    <source>
        <dbReference type="ARBA" id="ARBA00023134"/>
    </source>
</evidence>
<dbReference type="PANTHER" id="PTHR46390">
    <property type="entry name" value="MANNOSE-1-PHOSPHATE GUANYLYLTRANSFERASE"/>
    <property type="match status" value="1"/>
</dbReference>
<dbReference type="SUPFAM" id="SSF51182">
    <property type="entry name" value="RmlC-like cupins"/>
    <property type="match status" value="1"/>
</dbReference>
<dbReference type="Pfam" id="PF01050">
    <property type="entry name" value="MannoseP_isomer"/>
    <property type="match status" value="1"/>
</dbReference>
<dbReference type="SUPFAM" id="SSF53448">
    <property type="entry name" value="Nucleotide-diphospho-sugar transferases"/>
    <property type="match status" value="1"/>
</dbReference>
<keyword evidence="5" id="KW-0547">Nucleotide-binding</keyword>
<evidence type="ECO:0000256" key="2">
    <source>
        <dbReference type="ARBA" id="ARBA00012387"/>
    </source>
</evidence>
<evidence type="ECO:0000256" key="5">
    <source>
        <dbReference type="ARBA" id="ARBA00022741"/>
    </source>
</evidence>
<dbReference type="NCBIfam" id="TIGR01479">
    <property type="entry name" value="GMP_PMI"/>
    <property type="match status" value="1"/>
</dbReference>
<dbReference type="Gene3D" id="3.90.550.10">
    <property type="entry name" value="Spore Coat Polysaccharide Biosynthesis Protein SpsA, Chain A"/>
    <property type="match status" value="1"/>
</dbReference>
<dbReference type="InterPro" id="IPR005835">
    <property type="entry name" value="NTP_transferase_dom"/>
</dbReference>
<dbReference type="InterPro" id="IPR051161">
    <property type="entry name" value="Mannose-6P_isomerase_type2"/>
</dbReference>
<proteinExistence type="inferred from homology"/>
<dbReference type="InterPro" id="IPR011051">
    <property type="entry name" value="RmlC_Cupin_sf"/>
</dbReference>
<dbReference type="CDD" id="cd02509">
    <property type="entry name" value="GDP-M1P_Guanylyltransferase"/>
    <property type="match status" value="1"/>
</dbReference>
<gene>
    <name evidence="12" type="primary">xanB</name>
    <name evidence="12" type="ORF">NCCP691_25330</name>
</gene>
<comment type="caution">
    <text evidence="12">The sequence shown here is derived from an EMBL/GenBank/DDBJ whole genome shotgun (WGS) entry which is preliminary data.</text>
</comment>
<organism evidence="12 13">
    <name type="scientific">Noviherbaspirillum aridicola</name>
    <dbReference type="NCBI Taxonomy" id="2849687"/>
    <lineage>
        <taxon>Bacteria</taxon>
        <taxon>Pseudomonadati</taxon>
        <taxon>Pseudomonadota</taxon>
        <taxon>Betaproteobacteria</taxon>
        <taxon>Burkholderiales</taxon>
        <taxon>Oxalobacteraceae</taxon>
        <taxon>Noviherbaspirillum</taxon>
    </lineage>
</organism>
<dbReference type="InterPro" id="IPR054566">
    <property type="entry name" value="ManC/GMP-like_b-helix"/>
</dbReference>
<keyword evidence="4" id="KW-0548">Nucleotidyltransferase</keyword>
<dbReference type="Proteomes" id="UP000887222">
    <property type="component" value="Unassembled WGS sequence"/>
</dbReference>
<evidence type="ECO:0000313" key="12">
    <source>
        <dbReference type="EMBL" id="GIZ52519.1"/>
    </source>
</evidence>
<evidence type="ECO:0000259" key="11">
    <source>
        <dbReference type="Pfam" id="PF22640"/>
    </source>
</evidence>
<comment type="similarity">
    <text evidence="1 8">Belongs to the mannose-6-phosphate isomerase type 2 family.</text>
</comment>
<dbReference type="CDD" id="cd02213">
    <property type="entry name" value="cupin_PMI_typeII_C"/>
    <property type="match status" value="1"/>
</dbReference>
<keyword evidence="13" id="KW-1185">Reference proteome</keyword>
<dbReference type="EMBL" id="BPMK01000010">
    <property type="protein sequence ID" value="GIZ52519.1"/>
    <property type="molecule type" value="Genomic_DNA"/>
</dbReference>
<evidence type="ECO:0000256" key="8">
    <source>
        <dbReference type="RuleBase" id="RU004190"/>
    </source>
</evidence>
<evidence type="ECO:0000259" key="9">
    <source>
        <dbReference type="Pfam" id="PF00483"/>
    </source>
</evidence>
<keyword evidence="6" id="KW-0342">GTP-binding</keyword>